<evidence type="ECO:0000256" key="1">
    <source>
        <dbReference type="SAM" id="MobiDB-lite"/>
    </source>
</evidence>
<comment type="caution">
    <text evidence="2">The sequence shown here is derived from an EMBL/GenBank/DDBJ whole genome shotgun (WGS) entry which is preliminary data.</text>
</comment>
<dbReference type="EMBL" id="JACCCW010000002">
    <property type="protein sequence ID" value="NYF80032.1"/>
    <property type="molecule type" value="Genomic_DNA"/>
</dbReference>
<evidence type="ECO:0000313" key="2">
    <source>
        <dbReference type="EMBL" id="NYF80032.1"/>
    </source>
</evidence>
<gene>
    <name evidence="2" type="ORF">HDF17_002352</name>
</gene>
<accession>A0A7Y9PHK2</accession>
<name>A0A7Y9PHK2_9BACT</name>
<organism evidence="2 3">
    <name type="scientific">Granulicella arctica</name>
    <dbReference type="NCBI Taxonomy" id="940613"/>
    <lineage>
        <taxon>Bacteria</taxon>
        <taxon>Pseudomonadati</taxon>
        <taxon>Acidobacteriota</taxon>
        <taxon>Terriglobia</taxon>
        <taxon>Terriglobales</taxon>
        <taxon>Acidobacteriaceae</taxon>
        <taxon>Granulicella</taxon>
    </lineage>
</organism>
<dbReference type="AlphaFoldDB" id="A0A7Y9PHK2"/>
<feature type="region of interest" description="Disordered" evidence="1">
    <location>
        <begin position="95"/>
        <end position="118"/>
    </location>
</feature>
<dbReference type="Proteomes" id="UP000589520">
    <property type="component" value="Unassembled WGS sequence"/>
</dbReference>
<proteinExistence type="predicted"/>
<reference evidence="2 3" key="1">
    <citation type="submission" date="2020-07" db="EMBL/GenBank/DDBJ databases">
        <title>Genomic Encyclopedia of Type Strains, Phase IV (KMG-V): Genome sequencing to study the core and pangenomes of soil and plant-associated prokaryotes.</title>
        <authorList>
            <person name="Whitman W."/>
        </authorList>
    </citation>
    <scope>NUCLEOTIDE SEQUENCE [LARGE SCALE GENOMIC DNA]</scope>
    <source>
        <strain evidence="2 3">X4EP2</strain>
    </source>
</reference>
<evidence type="ECO:0000313" key="3">
    <source>
        <dbReference type="Proteomes" id="UP000589520"/>
    </source>
</evidence>
<protein>
    <submittedName>
        <fullName evidence="2">Uncharacterized protein</fullName>
    </submittedName>
</protein>
<keyword evidence="3" id="KW-1185">Reference proteome</keyword>
<sequence length="140" mass="15178">MWSQPLFAPTIIFMAWGSGSLMLASMREGDSRWSEEKFHQRRGSRDVSTEFTEGTLRVREGATSVGDSGCKLGETEDKGDVHGCNKDCCDEEAEGAGAGPSVAPAEIFSGDDKPDSDAPKLPCVQRCFQMRMLCHVPSSV</sequence>